<dbReference type="InterPro" id="IPR002575">
    <property type="entry name" value="Aminoglycoside_PTrfase"/>
</dbReference>
<dbReference type="InterPro" id="IPR011009">
    <property type="entry name" value="Kinase-like_dom_sf"/>
</dbReference>
<reference evidence="2 3" key="1">
    <citation type="submission" date="2019-07" db="EMBL/GenBank/DDBJ databases">
        <title>Whole genome shotgun sequence of Sporosarcina luteola NBRC 105378.</title>
        <authorList>
            <person name="Hosoyama A."/>
            <person name="Uohara A."/>
            <person name="Ohji S."/>
            <person name="Ichikawa N."/>
        </authorList>
    </citation>
    <scope>NUCLEOTIDE SEQUENCE [LARGE SCALE GENOMIC DNA]</scope>
    <source>
        <strain evidence="2 3">NBRC 105378</strain>
    </source>
</reference>
<protein>
    <submittedName>
        <fullName evidence="2">Aminoglycoside phosphotransferase</fullName>
    </submittedName>
</protein>
<dbReference type="Gene3D" id="3.90.1200.10">
    <property type="match status" value="1"/>
</dbReference>
<comment type="caution">
    <text evidence="2">The sequence shown here is derived from an EMBL/GenBank/DDBJ whole genome shotgun (WGS) entry which is preliminary data.</text>
</comment>
<organism evidence="2 3">
    <name type="scientific">Sporosarcina luteola</name>
    <dbReference type="NCBI Taxonomy" id="582850"/>
    <lineage>
        <taxon>Bacteria</taxon>
        <taxon>Bacillati</taxon>
        <taxon>Bacillota</taxon>
        <taxon>Bacilli</taxon>
        <taxon>Bacillales</taxon>
        <taxon>Caryophanaceae</taxon>
        <taxon>Sporosarcina</taxon>
    </lineage>
</organism>
<keyword evidence="2" id="KW-0808">Transferase</keyword>
<name>A0A511Z6T7_9BACL</name>
<evidence type="ECO:0000259" key="1">
    <source>
        <dbReference type="Pfam" id="PF01636"/>
    </source>
</evidence>
<dbReference type="GO" id="GO:0016740">
    <property type="term" value="F:transferase activity"/>
    <property type="evidence" value="ECO:0007669"/>
    <property type="project" value="UniProtKB-KW"/>
</dbReference>
<dbReference type="OrthoDB" id="2363646at2"/>
<dbReference type="RefSeq" id="WP_147056776.1">
    <property type="nucleotide sequence ID" value="NZ_BJYL01000017.1"/>
</dbReference>
<sequence>MNQTIIDLQNKGLIGSQAEIKQLTSGTTDGQVYVVKSEKSSSILKYDHSADIDVVEQFFKTYKDIELLPEVYYVDPEKRFFLYEYFEGTTHVNRGTKAVWMKLLVEGLFTQYKKYDSQAPWGRLGGTPRQNWIEFNRISLDYAYDNVGDLLPHKDYVRMKQIVERLAENGRQTDKYLLHGDTGVHNFVFHQDQLVGVIDPDPMVGPVIYDFTYAFCSSPDDLDMETLLGSFALLKNVEMDTARLVDEVVFQLYTRIGICKKVHPHDLAEYLKAWEYWKQKLKEYEDAF</sequence>
<keyword evidence="3" id="KW-1185">Reference proteome</keyword>
<evidence type="ECO:0000313" key="3">
    <source>
        <dbReference type="Proteomes" id="UP000321901"/>
    </source>
</evidence>
<evidence type="ECO:0000313" key="2">
    <source>
        <dbReference type="EMBL" id="GEN83144.1"/>
    </source>
</evidence>
<feature type="domain" description="Aminoglycoside phosphotransferase" evidence="1">
    <location>
        <begin position="128"/>
        <end position="228"/>
    </location>
</feature>
<gene>
    <name evidence="2" type="ORF">SLU01_14560</name>
</gene>
<proteinExistence type="predicted"/>
<accession>A0A511Z6T7</accession>
<dbReference type="AlphaFoldDB" id="A0A511Z6T7"/>
<dbReference type="EMBL" id="BJYL01000017">
    <property type="protein sequence ID" value="GEN83144.1"/>
    <property type="molecule type" value="Genomic_DNA"/>
</dbReference>
<dbReference type="Pfam" id="PF01636">
    <property type="entry name" value="APH"/>
    <property type="match status" value="1"/>
</dbReference>
<dbReference type="Proteomes" id="UP000321901">
    <property type="component" value="Unassembled WGS sequence"/>
</dbReference>
<dbReference type="SUPFAM" id="SSF56112">
    <property type="entry name" value="Protein kinase-like (PK-like)"/>
    <property type="match status" value="1"/>
</dbReference>